<reference evidence="2 3" key="1">
    <citation type="journal article" date="2013" name="Genome Announc.">
        <title>Genome Sequence of Rhizobium lupini HPC(L) Isolated from Saline Desert Soil, Kutch (Gujarat).</title>
        <authorList>
            <person name="Agarwal L."/>
            <person name="Purohit H.J."/>
        </authorList>
    </citation>
    <scope>NUCLEOTIDE SEQUENCE [LARGE SCALE GENOMIC DNA]</scope>
    <source>
        <strain evidence="3">HPC(L)</strain>
    </source>
</reference>
<sequence>MKPHPRPPDEYRYSNIGRNGLLRAGPEGVVTVSYFHPFRGRRTIVLQRREEERPGGRRGLAGAGQAQADAQAASAQGKLQLVHNTQPTVANLFEAYDEASSTLERLRTQSEASSAMLEEYLRICDDIESDVIRLCLEHDNPSH</sequence>
<protein>
    <submittedName>
        <fullName evidence="2">Uncharacterized protein</fullName>
    </submittedName>
</protein>
<proteinExistence type="predicted"/>
<dbReference type="Proteomes" id="UP000017668">
    <property type="component" value="Unassembled WGS sequence"/>
</dbReference>
<evidence type="ECO:0000256" key="1">
    <source>
        <dbReference type="SAM" id="MobiDB-lite"/>
    </source>
</evidence>
<dbReference type="EMBL" id="AMQQ01000021">
    <property type="protein sequence ID" value="EKJ95057.1"/>
    <property type="molecule type" value="Genomic_DNA"/>
</dbReference>
<comment type="caution">
    <text evidence="2">The sequence shown here is derived from an EMBL/GenBank/DDBJ whole genome shotgun (WGS) entry which is preliminary data.</text>
</comment>
<organism evidence="2 3">
    <name type="scientific">Bradyrhizobium lupini HPC(L)</name>
    <dbReference type="NCBI Taxonomy" id="1229491"/>
    <lineage>
        <taxon>Bacteria</taxon>
        <taxon>Pseudomonadati</taxon>
        <taxon>Pseudomonadota</taxon>
        <taxon>Alphaproteobacteria</taxon>
        <taxon>Hyphomicrobiales</taxon>
        <taxon>Nitrobacteraceae</taxon>
        <taxon>Bradyrhizobium</taxon>
    </lineage>
</organism>
<keyword evidence="3" id="KW-1185">Reference proteome</keyword>
<name>A0ABP2RPY4_RHILU</name>
<evidence type="ECO:0000313" key="2">
    <source>
        <dbReference type="EMBL" id="EKJ95057.1"/>
    </source>
</evidence>
<accession>A0ABP2RPY4</accession>
<feature type="region of interest" description="Disordered" evidence="1">
    <location>
        <begin position="47"/>
        <end position="71"/>
    </location>
</feature>
<gene>
    <name evidence="2" type="ORF">C241_14873</name>
</gene>
<evidence type="ECO:0000313" key="3">
    <source>
        <dbReference type="Proteomes" id="UP000017668"/>
    </source>
</evidence>